<dbReference type="Pfam" id="PF23812">
    <property type="entry name" value="Phage_TAC_18"/>
    <property type="match status" value="1"/>
</dbReference>
<reference evidence="1 2" key="1">
    <citation type="journal article" date="2014" name="Virol. J.">
        <title>The genome and proteome of Serratia bacteriophage ? which forms unstable lysogens.</title>
        <authorList>
            <person name="Denyes J.M."/>
            <person name="Krell P.J."/>
            <person name="Manderville R.A."/>
            <person name="Ackermann H.W."/>
            <person name="She Y.M."/>
            <person name="Kropinski A.M."/>
        </authorList>
    </citation>
    <scope>NUCLEOTIDE SEQUENCE [LARGE SCALE GENOMIC DNA]</scope>
</reference>
<dbReference type="GeneID" id="15957288"/>
<accession>R9VWE8</accession>
<evidence type="ECO:0000313" key="2">
    <source>
        <dbReference type="Proteomes" id="UP000014420"/>
    </source>
</evidence>
<gene>
    <name evidence="1" type="ORF">Eta_0062</name>
</gene>
<dbReference type="Proteomes" id="UP000014420">
    <property type="component" value="Segment"/>
</dbReference>
<dbReference type="RefSeq" id="YP_008130355.1">
    <property type="nucleotide sequence ID" value="NC_021563.1"/>
</dbReference>
<proteinExistence type="predicted"/>
<dbReference type="OrthoDB" id="13904at10239"/>
<evidence type="ECO:0000313" key="1">
    <source>
        <dbReference type="EMBL" id="AGN89508.1"/>
    </source>
</evidence>
<dbReference type="EMBL" id="KC460990">
    <property type="protein sequence ID" value="AGN89508.1"/>
    <property type="molecule type" value="Genomic_DNA"/>
</dbReference>
<dbReference type="InterPro" id="IPR056919">
    <property type="entry name" value="Phage_TAC_18"/>
</dbReference>
<protein>
    <submittedName>
        <fullName evidence="1">Uncharacterized protein</fullName>
    </submittedName>
</protein>
<name>R9VWE8_9CAUD</name>
<dbReference type="KEGG" id="vg:15957288"/>
<sequence>MYEFAKWQFVDRQRKQKFDSISAGHEAALISMGIIKAAERREEKGPECPLIFAGTFAKYRELKFIQRETDDNITVYPREMLTWQDLAAYRDVTRQQFTMLETELIMGIDAIFEGRHDG</sequence>
<keyword evidence="2" id="KW-1185">Reference proteome</keyword>
<organism evidence="1 2">
    <name type="scientific">Serratia phage Eta</name>
    <dbReference type="NCBI Taxonomy" id="1282995"/>
    <lineage>
        <taxon>Viruses</taxon>
        <taxon>Duplodnaviria</taxon>
        <taxon>Heunggongvirae</taxon>
        <taxon>Uroviricota</taxon>
        <taxon>Caudoviricetes</taxon>
        <taxon>Sarkviridae</taxon>
        <taxon>Seretavirus</taxon>
        <taxon>Seretavirus eta</taxon>
    </lineage>
</organism>